<evidence type="ECO:0008006" key="3">
    <source>
        <dbReference type="Google" id="ProtNLM"/>
    </source>
</evidence>
<sequence length="277" mass="29975">MQNPYVSSGAGGTPCGSSSGSAISVAANMVSVALGTETQIKLHYLPFISDAVYVLDVIAGFDPRDEATSEGAKFIPRGGKRLGIVRHPFVEKIHGTAELEAFELHVDSLRQQGAKVLDNMKIENIDIILEPNHSGEISVIMADFKTSINIYLKELLDSPVRSLKDVIAFNECNAELRRRHKLDAIVSKLDSLCLNGLEKLMKEHKLDAIVTPGSRACAVFAIGGYPAITVPAGYERDGMPFGICFGGLKGAEPKLIEISYAFEQATQVRKPPPLNHT</sequence>
<gene>
    <name evidence="1" type="ORF">ACJIZ3_000786</name>
</gene>
<name>A0ABD3U447_9LAMI</name>
<accession>A0ABD3U447</accession>
<dbReference type="PANTHER" id="PTHR42678">
    <property type="entry name" value="AMIDASE"/>
    <property type="match status" value="1"/>
</dbReference>
<dbReference type="EMBL" id="JBJXBP010000002">
    <property type="protein sequence ID" value="KAL3843383.1"/>
    <property type="molecule type" value="Genomic_DNA"/>
</dbReference>
<organism evidence="1 2">
    <name type="scientific">Penstemon smallii</name>
    <dbReference type="NCBI Taxonomy" id="265156"/>
    <lineage>
        <taxon>Eukaryota</taxon>
        <taxon>Viridiplantae</taxon>
        <taxon>Streptophyta</taxon>
        <taxon>Embryophyta</taxon>
        <taxon>Tracheophyta</taxon>
        <taxon>Spermatophyta</taxon>
        <taxon>Magnoliopsida</taxon>
        <taxon>eudicotyledons</taxon>
        <taxon>Gunneridae</taxon>
        <taxon>Pentapetalae</taxon>
        <taxon>asterids</taxon>
        <taxon>lamiids</taxon>
        <taxon>Lamiales</taxon>
        <taxon>Plantaginaceae</taxon>
        <taxon>Cheloneae</taxon>
        <taxon>Penstemon</taxon>
    </lineage>
</organism>
<proteinExistence type="predicted"/>
<evidence type="ECO:0000313" key="1">
    <source>
        <dbReference type="EMBL" id="KAL3843383.1"/>
    </source>
</evidence>
<dbReference type="Gene3D" id="3.90.1300.10">
    <property type="entry name" value="Amidase signature (AS) domain"/>
    <property type="match status" value="2"/>
</dbReference>
<dbReference type="Proteomes" id="UP001634393">
    <property type="component" value="Unassembled WGS sequence"/>
</dbReference>
<protein>
    <recommendedName>
        <fullName evidence="3">Amidase domain-containing protein</fullName>
    </recommendedName>
</protein>
<dbReference type="AlphaFoldDB" id="A0ABD3U447"/>
<comment type="caution">
    <text evidence="1">The sequence shown here is derived from an EMBL/GenBank/DDBJ whole genome shotgun (WGS) entry which is preliminary data.</text>
</comment>
<evidence type="ECO:0000313" key="2">
    <source>
        <dbReference type="Proteomes" id="UP001634393"/>
    </source>
</evidence>
<dbReference type="PANTHER" id="PTHR42678:SF25">
    <property type="entry name" value="AMIDASE C869.01"/>
    <property type="match status" value="1"/>
</dbReference>
<dbReference type="InterPro" id="IPR036928">
    <property type="entry name" value="AS_sf"/>
</dbReference>
<reference evidence="1 2" key="1">
    <citation type="submission" date="2024-12" db="EMBL/GenBank/DDBJ databases">
        <title>The unique morphological basis and parallel evolutionary history of personate flowers in Penstemon.</title>
        <authorList>
            <person name="Depatie T.H."/>
            <person name="Wessinger C.A."/>
        </authorList>
    </citation>
    <scope>NUCLEOTIDE SEQUENCE [LARGE SCALE GENOMIC DNA]</scope>
    <source>
        <strain evidence="1">WTNN_2</strain>
        <tissue evidence="1">Leaf</tissue>
    </source>
</reference>
<keyword evidence="2" id="KW-1185">Reference proteome</keyword>
<dbReference type="SUPFAM" id="SSF75304">
    <property type="entry name" value="Amidase signature (AS) enzymes"/>
    <property type="match status" value="1"/>
</dbReference>